<sequence>MLKDRRGNFSGRFKATINRLIMIDLYVKCCPYQAFEDPKLAVVNPDLKVDGFLSHLMDDEW</sequence>
<dbReference type="AlphaFoldDB" id="A0AAD9V935"/>
<reference evidence="1" key="2">
    <citation type="journal article" date="2023" name="Science">
        <title>Genomic signatures of disease resistance in endangered staghorn corals.</title>
        <authorList>
            <person name="Vollmer S.V."/>
            <person name="Selwyn J.D."/>
            <person name="Despard B.A."/>
            <person name="Roesel C.L."/>
        </authorList>
    </citation>
    <scope>NUCLEOTIDE SEQUENCE</scope>
    <source>
        <strain evidence="1">K2</strain>
    </source>
</reference>
<proteinExistence type="predicted"/>
<keyword evidence="2" id="KW-1185">Reference proteome</keyword>
<comment type="caution">
    <text evidence="1">The sequence shown here is derived from an EMBL/GenBank/DDBJ whole genome shotgun (WGS) entry which is preliminary data.</text>
</comment>
<protein>
    <submittedName>
        <fullName evidence="1">Uncharacterized protein</fullName>
    </submittedName>
</protein>
<dbReference type="Proteomes" id="UP001249851">
    <property type="component" value="Unassembled WGS sequence"/>
</dbReference>
<reference evidence="1" key="1">
    <citation type="journal article" date="2023" name="G3 (Bethesda)">
        <title>Whole genome assembly and annotation of the endangered Caribbean coral Acropora cervicornis.</title>
        <authorList>
            <person name="Selwyn J.D."/>
            <person name="Vollmer S.V."/>
        </authorList>
    </citation>
    <scope>NUCLEOTIDE SEQUENCE</scope>
    <source>
        <strain evidence="1">K2</strain>
    </source>
</reference>
<dbReference type="EMBL" id="JARQWQ010000018">
    <property type="protein sequence ID" value="KAK2565833.1"/>
    <property type="molecule type" value="Genomic_DNA"/>
</dbReference>
<accession>A0AAD9V935</accession>
<evidence type="ECO:0000313" key="2">
    <source>
        <dbReference type="Proteomes" id="UP001249851"/>
    </source>
</evidence>
<evidence type="ECO:0000313" key="1">
    <source>
        <dbReference type="EMBL" id="KAK2565833.1"/>
    </source>
</evidence>
<organism evidence="1 2">
    <name type="scientific">Acropora cervicornis</name>
    <name type="common">Staghorn coral</name>
    <dbReference type="NCBI Taxonomy" id="6130"/>
    <lineage>
        <taxon>Eukaryota</taxon>
        <taxon>Metazoa</taxon>
        <taxon>Cnidaria</taxon>
        <taxon>Anthozoa</taxon>
        <taxon>Hexacorallia</taxon>
        <taxon>Scleractinia</taxon>
        <taxon>Astrocoeniina</taxon>
        <taxon>Acroporidae</taxon>
        <taxon>Acropora</taxon>
    </lineage>
</organism>
<name>A0AAD9V935_ACRCE</name>
<gene>
    <name evidence="1" type="ORF">P5673_010114</name>
</gene>